<evidence type="ECO:0000313" key="4">
    <source>
        <dbReference type="EMBL" id="GAA3909034.1"/>
    </source>
</evidence>
<sequence length="385" mass="42177">MTYHALCPRFLRATAGAFIAGVLMLAAGQPAMAESQHIDAAPAIDSAPSSFWDALDATPQNAWSQLRKSFAWDINALPPDARARVDKWIARYRQSPQNIASITREAKPWLAWIIQQVNARDLPGEIALLPFIESSFDPAARSHRGAAGLWQFMPRTGDALGLLRNGRYDGRLDVTASTQAALGYIESQAERWYGGDIALSLAAYNAGAGTVNKARRRAQRQGRGSDYWSLDLPGETMQYLPKLYAIAEIIGHPERYSVRLPDIGAAPAFAEIALDRPITLTRLSRRLDISSQRLAKLNPGALQNTLSPRDGSVLLVPREANRRTLTALAGADDSPAQATHRVESGDSLTAIAMRYDVSTRDLMRWNAIEQPRTLQPGQLLTLTDG</sequence>
<evidence type="ECO:0000256" key="2">
    <source>
        <dbReference type="SAM" id="SignalP"/>
    </source>
</evidence>
<dbReference type="PANTHER" id="PTHR33734:SF22">
    <property type="entry name" value="MEMBRANE-BOUND LYTIC MUREIN TRANSGLYCOSYLASE D"/>
    <property type="match status" value="1"/>
</dbReference>
<name>A0ABP7LUR5_9GAMM</name>
<accession>A0ABP7LUR5</accession>
<dbReference type="InterPro" id="IPR036779">
    <property type="entry name" value="LysM_dom_sf"/>
</dbReference>
<dbReference type="SUPFAM" id="SSF53955">
    <property type="entry name" value="Lysozyme-like"/>
    <property type="match status" value="1"/>
</dbReference>
<evidence type="ECO:0000256" key="1">
    <source>
        <dbReference type="ARBA" id="ARBA00007734"/>
    </source>
</evidence>
<feature type="signal peptide" evidence="2">
    <location>
        <begin position="1"/>
        <end position="33"/>
    </location>
</feature>
<dbReference type="InterPro" id="IPR008258">
    <property type="entry name" value="Transglycosylase_SLT_dom_1"/>
</dbReference>
<reference evidence="5" key="1">
    <citation type="journal article" date="2019" name="Int. J. Syst. Evol. Microbiol.">
        <title>The Global Catalogue of Microorganisms (GCM) 10K type strain sequencing project: providing services to taxonomists for standard genome sequencing and annotation.</title>
        <authorList>
            <consortium name="The Broad Institute Genomics Platform"/>
            <consortium name="The Broad Institute Genome Sequencing Center for Infectious Disease"/>
            <person name="Wu L."/>
            <person name="Ma J."/>
        </authorList>
    </citation>
    <scope>NUCLEOTIDE SEQUENCE [LARGE SCALE GENOMIC DNA]</scope>
    <source>
        <strain evidence="5">JCM 16914</strain>
    </source>
</reference>
<dbReference type="PROSITE" id="PS00922">
    <property type="entry name" value="TRANSGLYCOSYLASE"/>
    <property type="match status" value="1"/>
</dbReference>
<proteinExistence type="inferred from homology"/>
<dbReference type="Pfam" id="PF01464">
    <property type="entry name" value="SLT"/>
    <property type="match status" value="1"/>
</dbReference>
<dbReference type="RefSeq" id="WP_344704751.1">
    <property type="nucleotide sequence ID" value="NZ_BAAAZT010000075.1"/>
</dbReference>
<dbReference type="EMBL" id="BAAAZT010000075">
    <property type="protein sequence ID" value="GAA3909034.1"/>
    <property type="molecule type" value="Genomic_DNA"/>
</dbReference>
<dbReference type="Gene3D" id="3.10.350.10">
    <property type="entry name" value="LysM domain"/>
    <property type="match status" value="1"/>
</dbReference>
<keyword evidence="2" id="KW-0732">Signal</keyword>
<dbReference type="Pfam" id="PF01476">
    <property type="entry name" value="LysM"/>
    <property type="match status" value="2"/>
</dbReference>
<dbReference type="InterPro" id="IPR000189">
    <property type="entry name" value="Transglyc_AS"/>
</dbReference>
<dbReference type="InterPro" id="IPR023346">
    <property type="entry name" value="Lysozyme-like_dom_sf"/>
</dbReference>
<dbReference type="PANTHER" id="PTHR33734">
    <property type="entry name" value="LYSM DOMAIN-CONTAINING GPI-ANCHORED PROTEIN 2"/>
    <property type="match status" value="1"/>
</dbReference>
<dbReference type="Proteomes" id="UP001500133">
    <property type="component" value="Unassembled WGS sequence"/>
</dbReference>
<dbReference type="SUPFAM" id="SSF54106">
    <property type="entry name" value="LysM domain"/>
    <property type="match status" value="1"/>
</dbReference>
<dbReference type="PROSITE" id="PS51782">
    <property type="entry name" value="LYSM"/>
    <property type="match status" value="1"/>
</dbReference>
<dbReference type="SMART" id="SM00257">
    <property type="entry name" value="LysM"/>
    <property type="match status" value="2"/>
</dbReference>
<dbReference type="CDD" id="cd16894">
    <property type="entry name" value="MltD-like"/>
    <property type="match status" value="1"/>
</dbReference>
<organism evidence="4 5">
    <name type="scientific">Halomonas cibimaris</name>
    <dbReference type="NCBI Taxonomy" id="657012"/>
    <lineage>
        <taxon>Bacteria</taxon>
        <taxon>Pseudomonadati</taxon>
        <taxon>Pseudomonadota</taxon>
        <taxon>Gammaproteobacteria</taxon>
        <taxon>Oceanospirillales</taxon>
        <taxon>Halomonadaceae</taxon>
        <taxon>Halomonas</taxon>
    </lineage>
</organism>
<evidence type="ECO:0000259" key="3">
    <source>
        <dbReference type="PROSITE" id="PS51782"/>
    </source>
</evidence>
<comment type="caution">
    <text evidence="4">The sequence shown here is derived from an EMBL/GenBank/DDBJ whole genome shotgun (WGS) entry which is preliminary data.</text>
</comment>
<feature type="chain" id="PRO_5045038417" description="LysM domain-containing protein" evidence="2">
    <location>
        <begin position="34"/>
        <end position="385"/>
    </location>
</feature>
<evidence type="ECO:0000313" key="5">
    <source>
        <dbReference type="Proteomes" id="UP001500133"/>
    </source>
</evidence>
<protein>
    <recommendedName>
        <fullName evidence="3">LysM domain-containing protein</fullName>
    </recommendedName>
</protein>
<feature type="domain" description="LysM" evidence="3">
    <location>
        <begin position="338"/>
        <end position="382"/>
    </location>
</feature>
<gene>
    <name evidence="4" type="ORF">GCM10022228_19550</name>
</gene>
<dbReference type="CDD" id="cd00118">
    <property type="entry name" value="LysM"/>
    <property type="match status" value="1"/>
</dbReference>
<dbReference type="Gene3D" id="1.10.530.10">
    <property type="match status" value="1"/>
</dbReference>
<comment type="similarity">
    <text evidence="1">Belongs to the transglycosylase Slt family.</text>
</comment>
<keyword evidence="5" id="KW-1185">Reference proteome</keyword>
<dbReference type="InterPro" id="IPR018392">
    <property type="entry name" value="LysM"/>
</dbReference>